<keyword evidence="5" id="KW-0694">RNA-binding</keyword>
<dbReference type="SMART" id="SM00110">
    <property type="entry name" value="C1Q"/>
    <property type="match status" value="1"/>
</dbReference>
<dbReference type="InterPro" id="IPR041637">
    <property type="entry name" value="Caprin-1_dimer"/>
</dbReference>
<keyword evidence="6" id="KW-0652">Protein synthesis inhibitor</keyword>
<feature type="region of interest" description="Disordered" evidence="7">
    <location>
        <begin position="863"/>
        <end position="924"/>
    </location>
</feature>
<dbReference type="PROSITE" id="PS50871">
    <property type="entry name" value="C1Q"/>
    <property type="match status" value="1"/>
</dbReference>
<dbReference type="PRINTS" id="PR00007">
    <property type="entry name" value="COMPLEMNTC1Q"/>
</dbReference>
<dbReference type="Pfam" id="PF18293">
    <property type="entry name" value="Caprin-1_dimer"/>
    <property type="match status" value="1"/>
</dbReference>
<dbReference type="PANTHER" id="PTHR22922:SF5">
    <property type="entry name" value="CAPRIN-2"/>
    <property type="match status" value="1"/>
</dbReference>
<dbReference type="InterPro" id="IPR022070">
    <property type="entry name" value="Caprin-1_C"/>
</dbReference>
<feature type="compositionally biased region" description="Basic and acidic residues" evidence="7">
    <location>
        <begin position="60"/>
        <end position="71"/>
    </location>
</feature>
<feature type="region of interest" description="Disordered" evidence="7">
    <location>
        <begin position="523"/>
        <end position="615"/>
    </location>
</feature>
<protein>
    <recommendedName>
        <fullName evidence="8">C1q domain-containing protein</fullName>
    </recommendedName>
</protein>
<evidence type="ECO:0000256" key="5">
    <source>
        <dbReference type="ARBA" id="ARBA00022884"/>
    </source>
</evidence>
<dbReference type="GO" id="GO:0090263">
    <property type="term" value="P:positive regulation of canonical Wnt signaling pathway"/>
    <property type="evidence" value="ECO:0007669"/>
    <property type="project" value="TreeGrafter"/>
</dbReference>
<feature type="region of interest" description="Disordered" evidence="7">
    <location>
        <begin position="405"/>
        <end position="468"/>
    </location>
</feature>
<feature type="domain" description="C1q" evidence="8">
    <location>
        <begin position="939"/>
        <end position="1073"/>
    </location>
</feature>
<evidence type="ECO:0000256" key="7">
    <source>
        <dbReference type="SAM" id="MobiDB-lite"/>
    </source>
</evidence>
<dbReference type="PANTHER" id="PTHR22922">
    <property type="entry name" value="GPI-ANCHORED PROTEIN P137"/>
    <property type="match status" value="1"/>
</dbReference>
<proteinExistence type="inferred from homology"/>
<evidence type="ECO:0000313" key="10">
    <source>
        <dbReference type="Proteomes" id="UP001239994"/>
    </source>
</evidence>
<dbReference type="Gene3D" id="2.60.120.40">
    <property type="match status" value="1"/>
</dbReference>
<dbReference type="InterPro" id="IPR008983">
    <property type="entry name" value="Tumour_necrosis_fac-like_dom"/>
</dbReference>
<evidence type="ECO:0000256" key="3">
    <source>
        <dbReference type="ARBA" id="ARBA00022490"/>
    </source>
</evidence>
<name>A0AAD8YYC6_9TELE</name>
<dbReference type="EMBL" id="JAROKS010000022">
    <property type="protein sequence ID" value="KAK1789597.1"/>
    <property type="molecule type" value="Genomic_DNA"/>
</dbReference>
<comment type="similarity">
    <text evidence="2">Belongs to the caprin family.</text>
</comment>
<dbReference type="InterPro" id="IPR028816">
    <property type="entry name" value="Caprin"/>
</dbReference>
<dbReference type="GO" id="GO:0003723">
    <property type="term" value="F:RNA binding"/>
    <property type="evidence" value="ECO:0007669"/>
    <property type="project" value="UniProtKB-KW"/>
</dbReference>
<reference evidence="9" key="1">
    <citation type="submission" date="2023-03" db="EMBL/GenBank/DDBJ databases">
        <title>Electrophorus voltai genome.</title>
        <authorList>
            <person name="Bian C."/>
        </authorList>
    </citation>
    <scope>NUCLEOTIDE SEQUENCE</scope>
    <source>
        <strain evidence="9">CB-2022</strain>
        <tissue evidence="9">Muscle</tissue>
    </source>
</reference>
<comment type="subcellular location">
    <subcellularLocation>
        <location evidence="1">Cytoplasm</location>
    </subcellularLocation>
</comment>
<dbReference type="SUPFAM" id="SSF49842">
    <property type="entry name" value="TNF-like"/>
    <property type="match status" value="1"/>
</dbReference>
<feature type="compositionally biased region" description="Basic and acidic residues" evidence="7">
    <location>
        <begin position="446"/>
        <end position="462"/>
    </location>
</feature>
<feature type="compositionally biased region" description="Polar residues" evidence="7">
    <location>
        <begin position="415"/>
        <end position="424"/>
    </location>
</feature>
<feature type="region of interest" description="Disordered" evidence="7">
    <location>
        <begin position="369"/>
        <end position="390"/>
    </location>
</feature>
<evidence type="ECO:0000256" key="2">
    <source>
        <dbReference type="ARBA" id="ARBA00007950"/>
    </source>
</evidence>
<dbReference type="GO" id="GO:0030154">
    <property type="term" value="P:cell differentiation"/>
    <property type="evidence" value="ECO:0007669"/>
    <property type="project" value="UniProtKB-KW"/>
</dbReference>
<sequence>MRWVCHTPPTAYVCILAPNVKGCMTFMSPSCLFLCSRKIQTMVQLPLSQTSDVTTPPELLKGRDAERDGSPKSDSLNDFTGLQFALNPSAATYHGYDTYIEDGLICLRHKIRNIEKKKLKLEGYKQRIQNGDPLNQDQMDAVARYDEVVHNLKFAKDLQKTLCALTQDLLRAQKAAARREQTLRVVEEQRRLSTVLQVQYVLRSLQRDDVRRHFCDAREHTRFLSTEEVENLLDLASLLGCVRDESMSLEAQMEQASFVYLDLLEGKDEPVAGSTYKRLKERLLRLVDCGFFDRIPTPQADPKRGGDEAVASPVPRSLSGEAFYAGEPLRPMYSGPEVCGLATVCVTHSSLSALVSLKPKEVPSQKFLNRRYPPEADLTGHGQEENDDLPPVNWKAEFLALKEREPPDSWDMEVTETSASSQSGVHKPWKGAAGFIPKTPLAVKRPGAEPKQKRQRKDKGSQDSKSGAETLVGVELLDSPSSLAQDPVLRRQQLDHLLDQISGSFTFMQDSLLDGTVSPTNGCSRRLLPPSAAPLAQREQKSPSDLLPQTLHSTPLHGHLLPGDSKGSLANGEPSLDGSGAELHAGDTQKAKQDEGFPSPHLYGRKPSISVPLENHSSDQVASRALCNGGGVSAGAGTGVLNSTQQADPRSHQLRPFQQHTFCACERGTPTHGPVFSGEPPMTASLDTKSDEDGFQRSVCLSYSAAGTLSYSTASTQTPPELSLPQDDIQMESAYLSESETSAGCLVYSSPALSTGPRSQGRLGQPYYSRGPVRGTARGGRGLSHSYRSPGASRGCYDAQRVSVRAPAGSYMAHAHREPGTILFPSQVKLPLLSFALRHRHVEMSASARLRFKHQHCERLGKRVPAEPQTCRGGRSGPEDQLHRVGSSFAAGWSDSSQVSSPDREGTYLADSGHGDSLSSPAEVPVGGTPPLVHVYPVAQQLRVAFSAARTANFAPGTLDQPVSFDLLQSNLGGVFDMPSGRFSCPAPGTYVFFFHMLKLAISVPLYVNLMRNDEVMVSAYANDGAPDHETASNHAVLQLYHGDQVWLRLHRGAIYGSSWKYSTFSGFLLYQD</sequence>
<evidence type="ECO:0000256" key="1">
    <source>
        <dbReference type="ARBA" id="ARBA00004496"/>
    </source>
</evidence>
<keyword evidence="10" id="KW-1185">Reference proteome</keyword>
<dbReference type="GO" id="GO:0005737">
    <property type="term" value="C:cytoplasm"/>
    <property type="evidence" value="ECO:0007669"/>
    <property type="project" value="UniProtKB-SubCell"/>
</dbReference>
<organism evidence="9 10">
    <name type="scientific">Electrophorus voltai</name>
    <dbReference type="NCBI Taxonomy" id="2609070"/>
    <lineage>
        <taxon>Eukaryota</taxon>
        <taxon>Metazoa</taxon>
        <taxon>Chordata</taxon>
        <taxon>Craniata</taxon>
        <taxon>Vertebrata</taxon>
        <taxon>Euteleostomi</taxon>
        <taxon>Actinopterygii</taxon>
        <taxon>Neopterygii</taxon>
        <taxon>Teleostei</taxon>
        <taxon>Ostariophysi</taxon>
        <taxon>Gymnotiformes</taxon>
        <taxon>Gymnotoidei</taxon>
        <taxon>Gymnotidae</taxon>
        <taxon>Electrophorus</taxon>
    </lineage>
</organism>
<accession>A0AAD8YYC6</accession>
<evidence type="ECO:0000256" key="6">
    <source>
        <dbReference type="ARBA" id="ARBA00023193"/>
    </source>
</evidence>
<dbReference type="Proteomes" id="UP001239994">
    <property type="component" value="Unassembled WGS sequence"/>
</dbReference>
<dbReference type="Pfam" id="PF00386">
    <property type="entry name" value="C1q"/>
    <property type="match status" value="1"/>
</dbReference>
<evidence type="ECO:0000313" key="9">
    <source>
        <dbReference type="EMBL" id="KAK1789597.1"/>
    </source>
</evidence>
<dbReference type="AlphaFoldDB" id="A0AAD8YYC6"/>
<dbReference type="GO" id="GO:0017148">
    <property type="term" value="P:negative regulation of translation"/>
    <property type="evidence" value="ECO:0007669"/>
    <property type="project" value="UniProtKB-KW"/>
</dbReference>
<dbReference type="Pfam" id="PF12287">
    <property type="entry name" value="Caprin-1_C"/>
    <property type="match status" value="1"/>
</dbReference>
<gene>
    <name evidence="9" type="ORF">P4O66_015497</name>
</gene>
<keyword evidence="4" id="KW-0221">Differentiation</keyword>
<dbReference type="GO" id="GO:0005102">
    <property type="term" value="F:signaling receptor binding"/>
    <property type="evidence" value="ECO:0007669"/>
    <property type="project" value="TreeGrafter"/>
</dbReference>
<keyword evidence="3" id="KW-0963">Cytoplasm</keyword>
<comment type="caution">
    <text evidence="9">The sequence shown here is derived from an EMBL/GenBank/DDBJ whole genome shotgun (WGS) entry which is preliminary data.</text>
</comment>
<feature type="region of interest" description="Disordered" evidence="7">
    <location>
        <begin position="754"/>
        <end position="795"/>
    </location>
</feature>
<evidence type="ECO:0000259" key="8">
    <source>
        <dbReference type="PROSITE" id="PS50871"/>
    </source>
</evidence>
<dbReference type="InterPro" id="IPR001073">
    <property type="entry name" value="C1q_dom"/>
</dbReference>
<feature type="region of interest" description="Disordered" evidence="7">
    <location>
        <begin position="50"/>
        <end position="73"/>
    </location>
</feature>
<evidence type="ECO:0000256" key="4">
    <source>
        <dbReference type="ARBA" id="ARBA00022782"/>
    </source>
</evidence>
<feature type="compositionally biased region" description="Basic and acidic residues" evidence="7">
    <location>
        <begin position="584"/>
        <end position="595"/>
    </location>
</feature>